<dbReference type="InterPro" id="IPR037151">
    <property type="entry name" value="AlkB-like_sf"/>
</dbReference>
<dbReference type="GO" id="GO:0006631">
    <property type="term" value="P:fatty acid metabolic process"/>
    <property type="evidence" value="ECO:0007669"/>
    <property type="project" value="TreeGrafter"/>
</dbReference>
<protein>
    <recommendedName>
        <fullName evidence="2">Alpha-ketoglutarate-dependent dioxygenase AlkB-like domain-containing protein</fullName>
    </recommendedName>
</protein>
<sequence length="252" mass="27824">MNQLMNDLFGEDSDTESEGNAAVDNMGDDPLFDAIMSATADDSGDQFSLLDTTIPYTHETFQAVPGLSLHHNVLTHEDQSRLLQFITDANYFKGGDLNQSMCFGETNLRWLRWETVFDRMLTSHGMFEDGIIVISLMSPTTMDFYPAKNPMSPSGSAHGTGVDQVRCATENDAAPSLSLRLDPGSVLVLEGEARWAWEHGIREHLHDNVDGELVPRRVRVSVTLRRVRDAGWQVGDQGTARESGVRSVVVGP</sequence>
<comment type="caution">
    <text evidence="3">The sequence shown here is derived from an EMBL/GenBank/DDBJ whole genome shotgun (WGS) entry which is preliminary data.</text>
</comment>
<dbReference type="GO" id="GO:0016706">
    <property type="term" value="F:2-oxoglutarate-dependent dioxygenase activity"/>
    <property type="evidence" value="ECO:0007669"/>
    <property type="project" value="TreeGrafter"/>
</dbReference>
<dbReference type="InterPro" id="IPR032870">
    <property type="entry name" value="ALKBH7-like"/>
</dbReference>
<dbReference type="GO" id="GO:0005759">
    <property type="term" value="C:mitochondrial matrix"/>
    <property type="evidence" value="ECO:0007669"/>
    <property type="project" value="TreeGrafter"/>
</dbReference>
<evidence type="ECO:0000256" key="1">
    <source>
        <dbReference type="SAM" id="MobiDB-lite"/>
    </source>
</evidence>
<reference evidence="3" key="1">
    <citation type="journal article" date="2020" name="Fungal Divers.">
        <title>Resolving the Mortierellaceae phylogeny through synthesis of multi-gene phylogenetics and phylogenomics.</title>
        <authorList>
            <person name="Vandepol N."/>
            <person name="Liber J."/>
            <person name="Desiro A."/>
            <person name="Na H."/>
            <person name="Kennedy M."/>
            <person name="Barry K."/>
            <person name="Grigoriev I.V."/>
            <person name="Miller A.N."/>
            <person name="O'Donnell K."/>
            <person name="Stajich J.E."/>
            <person name="Bonito G."/>
        </authorList>
    </citation>
    <scope>NUCLEOTIDE SEQUENCE</scope>
    <source>
        <strain evidence="3">BC1065</strain>
    </source>
</reference>
<evidence type="ECO:0000313" key="3">
    <source>
        <dbReference type="EMBL" id="KAG0253203.1"/>
    </source>
</evidence>
<dbReference type="Proteomes" id="UP000807716">
    <property type="component" value="Unassembled WGS sequence"/>
</dbReference>
<dbReference type="OrthoDB" id="412814at2759"/>
<dbReference type="PANTHER" id="PTHR21052:SF0">
    <property type="entry name" value="ALPHA-KETOGLUTARATE-DEPENDENT DIOXYGENASE ALKB HOMOLOG 7, MITOCHONDRIAL"/>
    <property type="match status" value="1"/>
</dbReference>
<dbReference type="SUPFAM" id="SSF51197">
    <property type="entry name" value="Clavaminate synthase-like"/>
    <property type="match status" value="1"/>
</dbReference>
<proteinExistence type="predicted"/>
<name>A0A9P6PW30_9FUNG</name>
<evidence type="ECO:0000259" key="2">
    <source>
        <dbReference type="Pfam" id="PF13532"/>
    </source>
</evidence>
<feature type="region of interest" description="Disordered" evidence="1">
    <location>
        <begin position="1"/>
        <end position="24"/>
    </location>
</feature>
<gene>
    <name evidence="3" type="ORF">DFQ27_007613</name>
</gene>
<dbReference type="EMBL" id="JAAAJB010000601">
    <property type="protein sequence ID" value="KAG0253203.1"/>
    <property type="molecule type" value="Genomic_DNA"/>
</dbReference>
<dbReference type="AlphaFoldDB" id="A0A9P6PW30"/>
<feature type="domain" description="Alpha-ketoglutarate-dependent dioxygenase AlkB-like" evidence="2">
    <location>
        <begin position="127"/>
        <end position="225"/>
    </location>
</feature>
<accession>A0A9P6PW30</accession>
<dbReference type="Gene3D" id="2.60.120.590">
    <property type="entry name" value="Alpha-ketoglutarate-dependent dioxygenase AlkB-like"/>
    <property type="match status" value="1"/>
</dbReference>
<keyword evidence="4" id="KW-1185">Reference proteome</keyword>
<dbReference type="InterPro" id="IPR027450">
    <property type="entry name" value="AlkB-like"/>
</dbReference>
<dbReference type="PANTHER" id="PTHR21052">
    <property type="entry name" value="SPERMATOGENESIS ASSOCIATED 11-RELATED"/>
    <property type="match status" value="1"/>
</dbReference>
<dbReference type="Pfam" id="PF13532">
    <property type="entry name" value="2OG-FeII_Oxy_2"/>
    <property type="match status" value="1"/>
</dbReference>
<evidence type="ECO:0000313" key="4">
    <source>
        <dbReference type="Proteomes" id="UP000807716"/>
    </source>
</evidence>
<dbReference type="GO" id="GO:0006974">
    <property type="term" value="P:DNA damage response"/>
    <property type="evidence" value="ECO:0007669"/>
    <property type="project" value="InterPro"/>
</dbReference>
<organism evidence="3 4">
    <name type="scientific">Actinomortierella ambigua</name>
    <dbReference type="NCBI Taxonomy" id="1343610"/>
    <lineage>
        <taxon>Eukaryota</taxon>
        <taxon>Fungi</taxon>
        <taxon>Fungi incertae sedis</taxon>
        <taxon>Mucoromycota</taxon>
        <taxon>Mortierellomycotina</taxon>
        <taxon>Mortierellomycetes</taxon>
        <taxon>Mortierellales</taxon>
        <taxon>Mortierellaceae</taxon>
        <taxon>Actinomortierella</taxon>
    </lineage>
</organism>